<dbReference type="RefSeq" id="WP_092174980.1">
    <property type="nucleotide sequence ID" value="NZ_FNZH01000004.1"/>
</dbReference>
<name>A0A1H6Z6K1_9BACT</name>
<sequence>MRIIPLITLITIFLSIHTAPGQTFNSSGRVVDDGRFAAATKQVNQFFRRFNAEESKEGDQRYRPGDEKYRNVDLRKSFINILFDNETSGISNDLKREFISFVVSDTYPQYLNFHGGDWFAEVNTVFTYNGQRQEVVLFLKLQPQGLGYEWVIENVNFEPFADAFDKPTGDDKKFLHPLSHELGFMNLRKAIVEDSRPESYTPDGYKPDFLTLFLFEIKSERMKFETVKDTRFHFFQIDKWYFELAQFNRPGFNTGWLIANLMKLEDGDREIILDYIYDRN</sequence>
<evidence type="ECO:0000313" key="2">
    <source>
        <dbReference type="Proteomes" id="UP000199403"/>
    </source>
</evidence>
<dbReference type="Proteomes" id="UP000199403">
    <property type="component" value="Unassembled WGS sequence"/>
</dbReference>
<keyword evidence="2" id="KW-1185">Reference proteome</keyword>
<dbReference type="EMBL" id="FNZH01000004">
    <property type="protein sequence ID" value="SEJ45170.1"/>
    <property type="molecule type" value="Genomic_DNA"/>
</dbReference>
<gene>
    <name evidence="1" type="ORF">SAMN05192553_10411</name>
</gene>
<organism evidence="1 2">
    <name type="scientific">Cyclobacterium xiamenense</name>
    <dbReference type="NCBI Taxonomy" id="1297121"/>
    <lineage>
        <taxon>Bacteria</taxon>
        <taxon>Pseudomonadati</taxon>
        <taxon>Bacteroidota</taxon>
        <taxon>Cytophagia</taxon>
        <taxon>Cytophagales</taxon>
        <taxon>Cyclobacteriaceae</taxon>
        <taxon>Cyclobacterium</taxon>
    </lineage>
</organism>
<evidence type="ECO:0000313" key="1">
    <source>
        <dbReference type="EMBL" id="SEJ45170.1"/>
    </source>
</evidence>
<proteinExistence type="predicted"/>
<dbReference type="AlphaFoldDB" id="A0A1H6Z6K1"/>
<dbReference type="OrthoDB" id="976741at2"/>
<protein>
    <submittedName>
        <fullName evidence="1">Uncharacterized protein</fullName>
    </submittedName>
</protein>
<accession>A0A1H6Z6K1</accession>
<dbReference type="STRING" id="1416801.SAMN05192553_10411"/>
<reference evidence="2" key="1">
    <citation type="submission" date="2016-10" db="EMBL/GenBank/DDBJ databases">
        <authorList>
            <person name="Varghese N."/>
            <person name="Submissions S."/>
        </authorList>
    </citation>
    <scope>NUCLEOTIDE SEQUENCE [LARGE SCALE GENOMIC DNA]</scope>
    <source>
        <strain evidence="2">IBRC-M 10761</strain>
    </source>
</reference>